<dbReference type="Pfam" id="PF00076">
    <property type="entry name" value="RRM_1"/>
    <property type="match status" value="1"/>
</dbReference>
<dbReference type="GeneID" id="54356655"/>
<evidence type="ECO:0000313" key="5">
    <source>
        <dbReference type="Proteomes" id="UP000504637"/>
    </source>
</evidence>
<gene>
    <name evidence="6" type="ORF">K489DRAFT_1055</name>
</gene>
<dbReference type="SMART" id="SM00360">
    <property type="entry name" value="RRM"/>
    <property type="match status" value="1"/>
</dbReference>
<keyword evidence="1 2" id="KW-0694">RNA-binding</keyword>
<evidence type="ECO:0000256" key="3">
    <source>
        <dbReference type="SAM" id="MobiDB-lite"/>
    </source>
</evidence>
<dbReference type="Gene3D" id="3.30.70.330">
    <property type="match status" value="1"/>
</dbReference>
<dbReference type="InterPro" id="IPR035979">
    <property type="entry name" value="RBD_domain_sf"/>
</dbReference>
<name>A0A6J3MG19_9PEZI</name>
<feature type="compositionally biased region" description="Basic and acidic residues" evidence="3">
    <location>
        <begin position="266"/>
        <end position="278"/>
    </location>
</feature>
<sequence length="538" mass="58230">METQPIPAVPSYSSGPRDAPGERRAFTQPSWGEARGPREPRGGDNFGDRQASYEPRYPTREAVEFPTKPPYTAHLGNLDYNVTSVDIEGFLSDCQVTTVRIMEDKVDRKPKGFGYVEFATPEGLRNALAKSESSFMGRNIKISVADPPKDRPEASRDFSDWTRRGPLPELPQNTRQPSNRGFNRSLDNASDAGGERAGPGSRKPSFFENDGKVRDLGNWERKGPLSPPPGQAPPNRDGGRVREGGPREREGASWGEGQSDAGSRPPRREFEARPHVERAPTAAEQDNQWRSKMRPDAPPPAAAPVESTPTSPTPEAPKERPRLNLAKRTVSTVDPDATASATDSKASPFGAARPIDTATREREVEEKREVAVREKKEADDKAREEKAKADAANRTTRADRADRGQAEQDADKITSPTSDARKDNRRPSRPVNGGRGQSKENGDVPQQARPSFKLLRHDPEDGEETTAEAGATDGVDASANGNIVHDKATKPQEPVVPAGGAPDAETTAEALEDDGWSTVPAGGKVKNKGRAGGRALAS</sequence>
<feature type="compositionally biased region" description="Polar residues" evidence="3">
    <location>
        <begin position="171"/>
        <end position="188"/>
    </location>
</feature>
<dbReference type="PANTHER" id="PTHR23236:SF11">
    <property type="entry name" value="EUKARYOTIC TRANSLATION INITIATION FACTOR 4H"/>
    <property type="match status" value="1"/>
</dbReference>
<dbReference type="GO" id="GO:0003723">
    <property type="term" value="F:RNA binding"/>
    <property type="evidence" value="ECO:0007669"/>
    <property type="project" value="UniProtKB-UniRule"/>
</dbReference>
<dbReference type="PROSITE" id="PS50102">
    <property type="entry name" value="RRM"/>
    <property type="match status" value="1"/>
</dbReference>
<dbReference type="OrthoDB" id="48651at2759"/>
<feature type="compositionally biased region" description="Low complexity" evidence="3">
    <location>
        <begin position="467"/>
        <end position="477"/>
    </location>
</feature>
<proteinExistence type="predicted"/>
<evidence type="ECO:0000256" key="2">
    <source>
        <dbReference type="PROSITE-ProRule" id="PRU00176"/>
    </source>
</evidence>
<dbReference type="AlphaFoldDB" id="A0A6J3MG19"/>
<feature type="compositionally biased region" description="Basic and acidic residues" evidence="3">
    <location>
        <begin position="147"/>
        <end position="163"/>
    </location>
</feature>
<protein>
    <recommendedName>
        <fullName evidence="4">RRM domain-containing protein</fullName>
    </recommendedName>
</protein>
<accession>A0A6J3MG19</accession>
<dbReference type="InterPro" id="IPR012677">
    <property type="entry name" value="Nucleotide-bd_a/b_plait_sf"/>
</dbReference>
<evidence type="ECO:0000256" key="1">
    <source>
        <dbReference type="ARBA" id="ARBA00022884"/>
    </source>
</evidence>
<dbReference type="PANTHER" id="PTHR23236">
    <property type="entry name" value="EUKARYOTIC TRANSLATION INITIATION FACTOR 4B/4H"/>
    <property type="match status" value="1"/>
</dbReference>
<evidence type="ECO:0000313" key="6">
    <source>
        <dbReference type="RefSeq" id="XP_033463941.1"/>
    </source>
</evidence>
<dbReference type="InterPro" id="IPR000504">
    <property type="entry name" value="RRM_dom"/>
</dbReference>
<feature type="region of interest" description="Disordered" evidence="3">
    <location>
        <begin position="1"/>
        <end position="59"/>
    </location>
</feature>
<reference evidence="6" key="1">
    <citation type="submission" date="2020-01" db="EMBL/GenBank/DDBJ databases">
        <authorList>
            <consortium name="DOE Joint Genome Institute"/>
            <person name="Haridas S."/>
            <person name="Albert R."/>
            <person name="Binder M."/>
            <person name="Bloem J."/>
            <person name="Labutti K."/>
            <person name="Salamov A."/>
            <person name="Andreopoulos B."/>
            <person name="Baker S.E."/>
            <person name="Barry K."/>
            <person name="Bills G."/>
            <person name="Bluhm B.H."/>
            <person name="Cannon C."/>
            <person name="Castanera R."/>
            <person name="Culley D.E."/>
            <person name="Daum C."/>
            <person name="Ezra D."/>
            <person name="Gonzalez J.B."/>
            <person name="Henrissat B."/>
            <person name="Kuo A."/>
            <person name="Liang C."/>
            <person name="Lipzen A."/>
            <person name="Lutzoni F."/>
            <person name="Magnuson J."/>
            <person name="Mondo S."/>
            <person name="Nolan M."/>
            <person name="Ohm R."/>
            <person name="Pangilinan J."/>
            <person name="Park H.-J."/>
            <person name="Ramirez L."/>
            <person name="Alfaro M."/>
            <person name="Sun H."/>
            <person name="Tritt A."/>
            <person name="Yoshinaga Y."/>
            <person name="Zwiers L.-H."/>
            <person name="Turgeon B.G."/>
            <person name="Goodwin S.B."/>
            <person name="Spatafora J.W."/>
            <person name="Crous P.W."/>
            <person name="Grigoriev I.V."/>
        </authorList>
    </citation>
    <scope>NUCLEOTIDE SEQUENCE</scope>
    <source>
        <strain evidence="6">CBS 342.82</strain>
    </source>
</reference>
<feature type="compositionally biased region" description="Basic and acidic residues" evidence="3">
    <location>
        <begin position="358"/>
        <end position="412"/>
    </location>
</feature>
<dbReference type="RefSeq" id="XP_033463941.1">
    <property type="nucleotide sequence ID" value="XM_033598856.1"/>
</dbReference>
<dbReference type="Proteomes" id="UP000504637">
    <property type="component" value="Unplaced"/>
</dbReference>
<dbReference type="SUPFAM" id="SSF54928">
    <property type="entry name" value="RNA-binding domain, RBD"/>
    <property type="match status" value="1"/>
</dbReference>
<feature type="compositionally biased region" description="Basic and acidic residues" evidence="3">
    <location>
        <begin position="237"/>
        <end position="251"/>
    </location>
</feature>
<keyword evidence="5" id="KW-1185">Reference proteome</keyword>
<dbReference type="GO" id="GO:0005730">
    <property type="term" value="C:nucleolus"/>
    <property type="evidence" value="ECO:0007669"/>
    <property type="project" value="TreeGrafter"/>
</dbReference>
<reference evidence="6" key="2">
    <citation type="submission" date="2020-04" db="EMBL/GenBank/DDBJ databases">
        <authorList>
            <consortium name="NCBI Genome Project"/>
        </authorList>
    </citation>
    <scope>NUCLEOTIDE SEQUENCE</scope>
    <source>
        <strain evidence="6">CBS 342.82</strain>
    </source>
</reference>
<feature type="compositionally biased region" description="Basic and acidic residues" evidence="3">
    <location>
        <begin position="209"/>
        <end position="223"/>
    </location>
</feature>
<feature type="compositionally biased region" description="Low complexity" evidence="3">
    <location>
        <begin position="331"/>
        <end position="347"/>
    </location>
</feature>
<reference evidence="6" key="3">
    <citation type="submission" date="2025-08" db="UniProtKB">
        <authorList>
            <consortium name="RefSeq"/>
        </authorList>
    </citation>
    <scope>IDENTIFICATION</scope>
    <source>
        <strain evidence="6">CBS 342.82</strain>
    </source>
</reference>
<feature type="region of interest" description="Disordered" evidence="3">
    <location>
        <begin position="142"/>
        <end position="538"/>
    </location>
</feature>
<feature type="domain" description="RRM" evidence="4">
    <location>
        <begin position="71"/>
        <end position="147"/>
    </location>
</feature>
<organism evidence="6">
    <name type="scientific">Dissoconium aciculare CBS 342.82</name>
    <dbReference type="NCBI Taxonomy" id="1314786"/>
    <lineage>
        <taxon>Eukaryota</taxon>
        <taxon>Fungi</taxon>
        <taxon>Dikarya</taxon>
        <taxon>Ascomycota</taxon>
        <taxon>Pezizomycotina</taxon>
        <taxon>Dothideomycetes</taxon>
        <taxon>Dothideomycetidae</taxon>
        <taxon>Mycosphaerellales</taxon>
        <taxon>Dissoconiaceae</taxon>
        <taxon>Dissoconium</taxon>
    </lineage>
</organism>
<evidence type="ECO:0000259" key="4">
    <source>
        <dbReference type="PROSITE" id="PS50102"/>
    </source>
</evidence>